<gene>
    <name evidence="3" type="ORF">Adt_41911</name>
</gene>
<sequence length="192" mass="21475">MLNHMDLVLSGTRPKALPYIMILTKIFQYFEISLRDAAALLPKPTDTINTLTLQCMKIVKEDWQWVAKFKGFDDESGPSTLPIVGSEEMDEDEDDPPPRPSSHRPSSSTSGFTFTEDHFNLLNGRIDSLSSSVEGLHHTADGLRRTMGTLQQSVGGMTVFFQALYSHLDAVLSPLAFFFFFGLCVFRTIFSS</sequence>
<organism evidence="3 4">
    <name type="scientific">Abeliophyllum distichum</name>
    <dbReference type="NCBI Taxonomy" id="126358"/>
    <lineage>
        <taxon>Eukaryota</taxon>
        <taxon>Viridiplantae</taxon>
        <taxon>Streptophyta</taxon>
        <taxon>Embryophyta</taxon>
        <taxon>Tracheophyta</taxon>
        <taxon>Spermatophyta</taxon>
        <taxon>Magnoliopsida</taxon>
        <taxon>eudicotyledons</taxon>
        <taxon>Gunneridae</taxon>
        <taxon>Pentapetalae</taxon>
        <taxon>asterids</taxon>
        <taxon>lamiids</taxon>
        <taxon>Lamiales</taxon>
        <taxon>Oleaceae</taxon>
        <taxon>Forsythieae</taxon>
        <taxon>Abeliophyllum</taxon>
    </lineage>
</organism>
<protein>
    <submittedName>
        <fullName evidence="3">Uncharacterized protein</fullName>
    </submittedName>
</protein>
<evidence type="ECO:0000313" key="3">
    <source>
        <dbReference type="EMBL" id="KAL2466060.1"/>
    </source>
</evidence>
<dbReference type="Proteomes" id="UP001604336">
    <property type="component" value="Unassembled WGS sequence"/>
</dbReference>
<dbReference type="AlphaFoldDB" id="A0ABD1PQB7"/>
<evidence type="ECO:0000313" key="4">
    <source>
        <dbReference type="Proteomes" id="UP001604336"/>
    </source>
</evidence>
<comment type="caution">
    <text evidence="3">The sequence shown here is derived from an EMBL/GenBank/DDBJ whole genome shotgun (WGS) entry which is preliminary data.</text>
</comment>
<keyword evidence="2" id="KW-0812">Transmembrane</keyword>
<evidence type="ECO:0000256" key="1">
    <source>
        <dbReference type="SAM" id="MobiDB-lite"/>
    </source>
</evidence>
<dbReference type="EMBL" id="JBFOLK010000013">
    <property type="protein sequence ID" value="KAL2466060.1"/>
    <property type="molecule type" value="Genomic_DNA"/>
</dbReference>
<name>A0ABD1PQB7_9LAMI</name>
<keyword evidence="2" id="KW-1133">Transmembrane helix</keyword>
<proteinExistence type="predicted"/>
<feature type="region of interest" description="Disordered" evidence="1">
    <location>
        <begin position="77"/>
        <end position="112"/>
    </location>
</feature>
<keyword evidence="4" id="KW-1185">Reference proteome</keyword>
<feature type="transmembrane region" description="Helical" evidence="2">
    <location>
        <begin position="171"/>
        <end position="190"/>
    </location>
</feature>
<accession>A0ABD1PQB7</accession>
<keyword evidence="2" id="KW-0472">Membrane</keyword>
<reference evidence="4" key="1">
    <citation type="submission" date="2024-07" db="EMBL/GenBank/DDBJ databases">
        <title>Two chromosome-level genome assemblies of Korean endemic species Abeliophyllum distichum and Forsythia ovata (Oleaceae).</title>
        <authorList>
            <person name="Jang H."/>
        </authorList>
    </citation>
    <scope>NUCLEOTIDE SEQUENCE [LARGE SCALE GENOMIC DNA]</scope>
</reference>
<evidence type="ECO:0000256" key="2">
    <source>
        <dbReference type="SAM" id="Phobius"/>
    </source>
</evidence>